<dbReference type="InterPro" id="IPR000225">
    <property type="entry name" value="Armadillo"/>
</dbReference>
<protein>
    <submittedName>
        <fullName evidence="2">Uncharacterized protein</fullName>
    </submittedName>
</protein>
<feature type="compositionally biased region" description="Polar residues" evidence="1">
    <location>
        <begin position="367"/>
        <end position="377"/>
    </location>
</feature>
<evidence type="ECO:0000313" key="2">
    <source>
        <dbReference type="EMBL" id="CBJ30369.1"/>
    </source>
</evidence>
<dbReference type="InterPro" id="IPR016024">
    <property type="entry name" value="ARM-type_fold"/>
</dbReference>
<evidence type="ECO:0000313" key="3">
    <source>
        <dbReference type="Proteomes" id="UP000002630"/>
    </source>
</evidence>
<dbReference type="InterPro" id="IPR011989">
    <property type="entry name" value="ARM-like"/>
</dbReference>
<dbReference type="Gene3D" id="1.25.10.10">
    <property type="entry name" value="Leucine-rich Repeat Variant"/>
    <property type="match status" value="1"/>
</dbReference>
<feature type="compositionally biased region" description="Basic and acidic residues" evidence="1">
    <location>
        <begin position="354"/>
        <end position="366"/>
    </location>
</feature>
<dbReference type="Proteomes" id="UP000002630">
    <property type="component" value="Linkage Group LG10"/>
</dbReference>
<dbReference type="EMBL" id="FN649735">
    <property type="protein sequence ID" value="CBJ30369.1"/>
    <property type="molecule type" value="Genomic_DNA"/>
</dbReference>
<reference evidence="2 3" key="1">
    <citation type="journal article" date="2010" name="Nature">
        <title>The Ectocarpus genome and the independent evolution of multicellularity in brown algae.</title>
        <authorList>
            <person name="Cock J.M."/>
            <person name="Sterck L."/>
            <person name="Rouze P."/>
            <person name="Scornet D."/>
            <person name="Allen A.E."/>
            <person name="Amoutzias G."/>
            <person name="Anthouard V."/>
            <person name="Artiguenave F."/>
            <person name="Aury J.M."/>
            <person name="Badger J.H."/>
            <person name="Beszteri B."/>
            <person name="Billiau K."/>
            <person name="Bonnet E."/>
            <person name="Bothwell J.H."/>
            <person name="Bowler C."/>
            <person name="Boyen C."/>
            <person name="Brownlee C."/>
            <person name="Carrano C.J."/>
            <person name="Charrier B."/>
            <person name="Cho G.Y."/>
            <person name="Coelho S.M."/>
            <person name="Collen J."/>
            <person name="Corre E."/>
            <person name="Da Silva C."/>
            <person name="Delage L."/>
            <person name="Delaroque N."/>
            <person name="Dittami S.M."/>
            <person name="Doulbeau S."/>
            <person name="Elias M."/>
            <person name="Farnham G."/>
            <person name="Gachon C.M."/>
            <person name="Gschloessl B."/>
            <person name="Heesch S."/>
            <person name="Jabbari K."/>
            <person name="Jubin C."/>
            <person name="Kawai H."/>
            <person name="Kimura K."/>
            <person name="Kloareg B."/>
            <person name="Kupper F.C."/>
            <person name="Lang D."/>
            <person name="Le Bail A."/>
            <person name="Leblanc C."/>
            <person name="Lerouge P."/>
            <person name="Lohr M."/>
            <person name="Lopez P.J."/>
            <person name="Martens C."/>
            <person name="Maumus F."/>
            <person name="Michel G."/>
            <person name="Miranda-Saavedra D."/>
            <person name="Morales J."/>
            <person name="Moreau H."/>
            <person name="Motomura T."/>
            <person name="Nagasato C."/>
            <person name="Napoli C.A."/>
            <person name="Nelson D.R."/>
            <person name="Nyvall-Collen P."/>
            <person name="Peters A.F."/>
            <person name="Pommier C."/>
            <person name="Potin P."/>
            <person name="Poulain J."/>
            <person name="Quesneville H."/>
            <person name="Read B."/>
            <person name="Rensing S.A."/>
            <person name="Ritter A."/>
            <person name="Rousvoal S."/>
            <person name="Samanta M."/>
            <person name="Samson G."/>
            <person name="Schroeder D.C."/>
            <person name="Segurens B."/>
            <person name="Strittmatter M."/>
            <person name="Tonon T."/>
            <person name="Tregear J.W."/>
            <person name="Valentin K."/>
            <person name="von Dassow P."/>
            <person name="Yamagishi T."/>
            <person name="Van de Peer Y."/>
            <person name="Wincker P."/>
        </authorList>
    </citation>
    <scope>NUCLEOTIDE SEQUENCE [LARGE SCALE GENOMIC DNA]</scope>
    <source>
        <strain evidence="3">Ec32 / CCAP1310/4</strain>
    </source>
</reference>
<dbReference type="AlphaFoldDB" id="D7FPB0"/>
<dbReference type="InParanoid" id="D7FPB0"/>
<dbReference type="OrthoDB" id="10495879at2759"/>
<keyword evidence="3" id="KW-1185">Reference proteome</keyword>
<name>D7FPB0_ECTSI</name>
<dbReference type="EMBL" id="FN648347">
    <property type="protein sequence ID" value="CBJ30369.1"/>
    <property type="molecule type" value="Genomic_DNA"/>
</dbReference>
<sequence length="377" mass="40022">MLKALERMAGSPRCEKRLIDEGLFEALVGLCFNEVASFVHGCQNYLRQRREIEGVFSSAATPPSAAAAGAATSSSRTKGGGGARCESIVSTGGMSAGAGAGGRRKEAEGRFTEEKLEVAMDVARTCMAMFAHLTARGHGRRALHAGVLAHINSVPIGAGDDPHMTGSLSQLVLDLSAVAMEGEENRLSFVGQGPLDAIMRCLRGGRAAQQQCALDALTTVCLLSEMKPLVFCREVLGEVLMLAAVQEHVQPAAFVLHQFSLLSEWRSPLVRGGCVDLLVAAIAHATGPEAPPQEEACPILESAVAAIRQITKLEGAGRVLVDAGGLSQLLRLSRSERENIRRDACQALKHIGHRGRDRERDHKSESQETVEGSASTD</sequence>
<gene>
    <name evidence="2" type="ORF">Esi_0188_0011</name>
</gene>
<proteinExistence type="predicted"/>
<accession>D7FPB0</accession>
<organism evidence="2 3">
    <name type="scientific">Ectocarpus siliculosus</name>
    <name type="common">Brown alga</name>
    <name type="synonym">Conferva siliculosa</name>
    <dbReference type="NCBI Taxonomy" id="2880"/>
    <lineage>
        <taxon>Eukaryota</taxon>
        <taxon>Sar</taxon>
        <taxon>Stramenopiles</taxon>
        <taxon>Ochrophyta</taxon>
        <taxon>PX clade</taxon>
        <taxon>Phaeophyceae</taxon>
        <taxon>Ectocarpales</taxon>
        <taxon>Ectocarpaceae</taxon>
        <taxon>Ectocarpus</taxon>
    </lineage>
</organism>
<feature type="region of interest" description="Disordered" evidence="1">
    <location>
        <begin position="351"/>
        <end position="377"/>
    </location>
</feature>
<dbReference type="SUPFAM" id="SSF48371">
    <property type="entry name" value="ARM repeat"/>
    <property type="match status" value="1"/>
</dbReference>
<evidence type="ECO:0000256" key="1">
    <source>
        <dbReference type="SAM" id="MobiDB-lite"/>
    </source>
</evidence>
<dbReference type="Pfam" id="PF00514">
    <property type="entry name" value="Arm"/>
    <property type="match status" value="1"/>
</dbReference>